<evidence type="ECO:0000313" key="2">
    <source>
        <dbReference type="EMBL" id="CDQ02053.1"/>
    </source>
</evidence>
<feature type="compositionally biased region" description="Basic and acidic residues" evidence="1">
    <location>
        <begin position="66"/>
        <end position="76"/>
    </location>
</feature>
<reference evidence="2" key="1">
    <citation type="journal article" date="2007" name="Science">
        <title>Draft genome of the filarial nematode parasite Brugia malayi.</title>
        <authorList>
            <person name="Ghedin E."/>
            <person name="Wang S."/>
            <person name="Spiro D."/>
            <person name="Caler E."/>
            <person name="Zhao Q."/>
            <person name="Crabtree J."/>
            <person name="Allen J.E."/>
            <person name="Delcher A.L."/>
            <person name="Guiliano D.B."/>
            <person name="Miranda-Saavedra D."/>
            <person name="Angiuoli S.V."/>
            <person name="Creasy T."/>
            <person name="Amedeo P."/>
            <person name="Haas B."/>
            <person name="El-Sayed N.M."/>
            <person name="Wortman J.R."/>
            <person name="Feldblyum T."/>
            <person name="Tallon L."/>
            <person name="Schatz M."/>
            <person name="Shumway M."/>
            <person name="Koo H."/>
            <person name="Salzberg S.L."/>
            <person name="Schobel S."/>
            <person name="Pertea M."/>
            <person name="Pop M."/>
            <person name="White O."/>
            <person name="Barton G.J."/>
            <person name="Carlow C.K."/>
            <person name="Crawford M.J."/>
            <person name="Daub J."/>
            <person name="Dimmic M.W."/>
            <person name="Estes C.F."/>
            <person name="Foster J.M."/>
            <person name="Ganatra M."/>
            <person name="Gregory W.F."/>
            <person name="Johnson N.M."/>
            <person name="Jin J."/>
            <person name="Komuniecki R."/>
            <person name="Korf I."/>
            <person name="Kumar S."/>
            <person name="Laney S."/>
            <person name="Li B.W."/>
            <person name="Li W."/>
            <person name="Lindblom T.H."/>
            <person name="Lustigman S."/>
            <person name="Ma D."/>
            <person name="Maina C.V."/>
            <person name="Martin D.M."/>
            <person name="McCarter J.P."/>
            <person name="McReynolds L."/>
            <person name="Mitreva M."/>
            <person name="Nutman T.B."/>
            <person name="Parkinson J."/>
            <person name="Peregrin-Alvarez J.M."/>
            <person name="Poole C."/>
            <person name="Ren Q."/>
            <person name="Saunders L."/>
            <person name="Sluder A.E."/>
            <person name="Smith K."/>
            <person name="Stanke M."/>
            <person name="Unnasch T.R."/>
            <person name="Ware J."/>
            <person name="Wei A.D."/>
            <person name="Weil G."/>
            <person name="Williams D.J."/>
            <person name="Zhang Y."/>
            <person name="Williams S.A."/>
            <person name="Fraser-Liggett C."/>
            <person name="Slatko B."/>
            <person name="Blaxter M.L."/>
            <person name="Scott A.L."/>
        </authorList>
    </citation>
    <scope>NUCLEOTIDE SEQUENCE</scope>
    <source>
        <strain evidence="2">FR3</strain>
    </source>
</reference>
<dbReference type="AlphaFoldDB" id="A0A1I9G5R8"/>
<feature type="region of interest" description="Disordered" evidence="1">
    <location>
        <begin position="33"/>
        <end position="79"/>
    </location>
</feature>
<sequence length="86" mass="9391">MTIITEKKKTGNSLVKNNESYDYYGFYLTPAGPASASSSSPATPHSSLDSTSSSSTSSTASLLRSSRVEPEKDKTHQQIYIHYHCE</sequence>
<dbReference type="EMBL" id="LN857024">
    <property type="protein sequence ID" value="CDQ02053.1"/>
    <property type="molecule type" value="Genomic_DNA"/>
</dbReference>
<evidence type="ECO:0000256" key="1">
    <source>
        <dbReference type="SAM" id="MobiDB-lite"/>
    </source>
</evidence>
<proteinExistence type="predicted"/>
<name>A0A1I9G5R8_BRUMA</name>
<protein>
    <submittedName>
        <fullName evidence="2">Bm14436</fullName>
    </submittedName>
</protein>
<reference evidence="2" key="2">
    <citation type="submission" date="2012-12" db="EMBL/GenBank/DDBJ databases">
        <authorList>
            <consortium name="WormBase Consortium"/>
            <person name="Ghedin E."/>
            <person name="Paulini M."/>
        </authorList>
    </citation>
    <scope>NUCLEOTIDE SEQUENCE</scope>
    <source>
        <strain evidence="2">FR3</strain>
    </source>
</reference>
<feature type="compositionally biased region" description="Low complexity" evidence="1">
    <location>
        <begin position="33"/>
        <end position="65"/>
    </location>
</feature>
<accession>A0A1I9G5R8</accession>
<organism evidence="2">
    <name type="scientific">Brugia malayi</name>
    <name type="common">Filarial nematode worm</name>
    <dbReference type="NCBI Taxonomy" id="6279"/>
    <lineage>
        <taxon>Eukaryota</taxon>
        <taxon>Metazoa</taxon>
        <taxon>Ecdysozoa</taxon>
        <taxon>Nematoda</taxon>
        <taxon>Chromadorea</taxon>
        <taxon>Rhabditida</taxon>
        <taxon>Spirurina</taxon>
        <taxon>Spiruromorpha</taxon>
        <taxon>Filarioidea</taxon>
        <taxon>Onchocercidae</taxon>
        <taxon>Brugia</taxon>
    </lineage>
</organism>
<gene>
    <name evidence="2" type="primary">Bm14436</name>
    <name evidence="2" type="ORF">BM_Bm14436</name>
</gene>